<accession>A0A9N9Q3I3</accession>
<gene>
    <name evidence="1" type="ORF">HYALB_00000176</name>
</gene>
<dbReference type="EMBL" id="CAJVRM010000068">
    <property type="protein sequence ID" value="CAG8973412.1"/>
    <property type="molecule type" value="Genomic_DNA"/>
</dbReference>
<dbReference type="Proteomes" id="UP000701801">
    <property type="component" value="Unassembled WGS sequence"/>
</dbReference>
<protein>
    <submittedName>
        <fullName evidence="1">Uncharacterized protein</fullName>
    </submittedName>
</protein>
<organism evidence="1 2">
    <name type="scientific">Hymenoscyphus albidus</name>
    <dbReference type="NCBI Taxonomy" id="595503"/>
    <lineage>
        <taxon>Eukaryota</taxon>
        <taxon>Fungi</taxon>
        <taxon>Dikarya</taxon>
        <taxon>Ascomycota</taxon>
        <taxon>Pezizomycotina</taxon>
        <taxon>Leotiomycetes</taxon>
        <taxon>Helotiales</taxon>
        <taxon>Helotiaceae</taxon>
        <taxon>Hymenoscyphus</taxon>
    </lineage>
</organism>
<dbReference type="OrthoDB" id="10347496at2759"/>
<keyword evidence="2" id="KW-1185">Reference proteome</keyword>
<reference evidence="1" key="1">
    <citation type="submission" date="2021-07" db="EMBL/GenBank/DDBJ databases">
        <authorList>
            <person name="Durling M."/>
        </authorList>
    </citation>
    <scope>NUCLEOTIDE SEQUENCE</scope>
</reference>
<sequence length="255" mass="30307">MKEPSKLIAIKMTLNDPAKSDTLYSLPLELRQQIFEECLNTNLATQEYHKNKQHKSLSLLVALRADRSHILYDDALYVFYKRNRVYITLSWSTVRKSHVWYKPTETAASYVRHHGIYFSQDLVESNERNLMDFSQLPQPLFSHLTNLETFQFSVGRQLIYPCPKHFLKQPFLCYILEKFFGAGCKKLRRVSVEYKIHRQEWVTTNFIRRPSEIAADIKRREEERDDPDSFEFMKAALHMEGEKCWISEERSEELT</sequence>
<proteinExistence type="predicted"/>
<evidence type="ECO:0000313" key="1">
    <source>
        <dbReference type="EMBL" id="CAG8973412.1"/>
    </source>
</evidence>
<evidence type="ECO:0000313" key="2">
    <source>
        <dbReference type="Proteomes" id="UP000701801"/>
    </source>
</evidence>
<comment type="caution">
    <text evidence="1">The sequence shown here is derived from an EMBL/GenBank/DDBJ whole genome shotgun (WGS) entry which is preliminary data.</text>
</comment>
<dbReference type="AlphaFoldDB" id="A0A9N9Q3I3"/>
<name>A0A9N9Q3I3_9HELO</name>